<keyword evidence="2" id="KW-1133">Transmembrane helix</keyword>
<feature type="transmembrane region" description="Helical" evidence="2">
    <location>
        <begin position="192"/>
        <end position="210"/>
    </location>
</feature>
<dbReference type="PANTHER" id="PTHR43861">
    <property type="entry name" value="TRANS-ACONITATE 2-METHYLTRANSFERASE-RELATED"/>
    <property type="match status" value="1"/>
</dbReference>
<proteinExistence type="predicted"/>
<name>A0A1Y2K4J9_9PROT</name>
<keyword evidence="2" id="KW-0812">Transmembrane</keyword>
<organism evidence="3 4">
    <name type="scientific">Magnetofaba australis IT-1</name>
    <dbReference type="NCBI Taxonomy" id="1434232"/>
    <lineage>
        <taxon>Bacteria</taxon>
        <taxon>Pseudomonadati</taxon>
        <taxon>Pseudomonadota</taxon>
        <taxon>Magnetococcia</taxon>
        <taxon>Magnetococcales</taxon>
        <taxon>Magnetococcaceae</taxon>
        <taxon>Magnetofaba</taxon>
    </lineage>
</organism>
<keyword evidence="4" id="KW-1185">Reference proteome</keyword>
<gene>
    <name evidence="3" type="ORF">MAIT1_05369</name>
</gene>
<evidence type="ECO:0000313" key="3">
    <source>
        <dbReference type="EMBL" id="OSM02064.1"/>
    </source>
</evidence>
<evidence type="ECO:0000256" key="1">
    <source>
        <dbReference type="ARBA" id="ARBA00022679"/>
    </source>
</evidence>
<dbReference type="RefSeq" id="WP_085444560.1">
    <property type="nucleotide sequence ID" value="NZ_LVJN01000020.1"/>
</dbReference>
<reference evidence="3 4" key="1">
    <citation type="journal article" date="2016" name="BMC Genomics">
        <title>Combined genomic and structural analyses of a cultured magnetotactic bacterium reveals its niche adaptation to a dynamic environment.</title>
        <authorList>
            <person name="Araujo A.C."/>
            <person name="Morillo V."/>
            <person name="Cypriano J."/>
            <person name="Teixeira L.C."/>
            <person name="Leao P."/>
            <person name="Lyra S."/>
            <person name="Almeida L.G."/>
            <person name="Bazylinski D.A."/>
            <person name="Vasconcellos A.T."/>
            <person name="Abreu F."/>
            <person name="Lins U."/>
        </authorList>
    </citation>
    <scope>NUCLEOTIDE SEQUENCE [LARGE SCALE GENOMIC DNA]</scope>
    <source>
        <strain evidence="3 4">IT-1</strain>
    </source>
</reference>
<dbReference type="InterPro" id="IPR029063">
    <property type="entry name" value="SAM-dependent_MTases_sf"/>
</dbReference>
<accession>A0A1Y2K4J9</accession>
<dbReference type="GO" id="GO:0016740">
    <property type="term" value="F:transferase activity"/>
    <property type="evidence" value="ECO:0007669"/>
    <property type="project" value="UniProtKB-KW"/>
</dbReference>
<dbReference type="CDD" id="cd02440">
    <property type="entry name" value="AdoMet_MTases"/>
    <property type="match status" value="1"/>
</dbReference>
<dbReference type="NCBIfam" id="TIGR02081">
    <property type="entry name" value="metW"/>
    <property type="match status" value="1"/>
</dbReference>
<dbReference type="Gene3D" id="3.40.50.150">
    <property type="entry name" value="Vaccinia Virus protein VP39"/>
    <property type="match status" value="1"/>
</dbReference>
<dbReference type="STRING" id="1434232.MAIT1_05369"/>
<dbReference type="InterPro" id="IPR010743">
    <property type="entry name" value="Methionine_synth_MetW"/>
</dbReference>
<dbReference type="Pfam" id="PF07021">
    <property type="entry name" value="MetW"/>
    <property type="match status" value="1"/>
</dbReference>
<evidence type="ECO:0000313" key="4">
    <source>
        <dbReference type="Proteomes" id="UP000194003"/>
    </source>
</evidence>
<evidence type="ECO:0000256" key="2">
    <source>
        <dbReference type="SAM" id="Phobius"/>
    </source>
</evidence>
<dbReference type="OrthoDB" id="9792690at2"/>
<keyword evidence="2" id="KW-0472">Membrane</keyword>
<dbReference type="SUPFAM" id="SSF53335">
    <property type="entry name" value="S-adenosyl-L-methionine-dependent methyltransferases"/>
    <property type="match status" value="1"/>
</dbReference>
<protein>
    <submittedName>
        <fullName evidence="3">Putative methionine biosynthesis protein MetW</fullName>
    </submittedName>
</protein>
<dbReference type="Proteomes" id="UP000194003">
    <property type="component" value="Unassembled WGS sequence"/>
</dbReference>
<sequence length="214" mass="23650">MSEATLRVDHEIIAGLVPPGSRVLDLGCGDGELLAHLIAHRSGRGLGVEISDVGVRACIRRGVPVFHGDIDQGLSDHPDNAFDVVILSHTLQTVRNPKFVLEEMLRVGKQAIVSFPNFGHWSVRTALMFGGRMPKTAMLQYEWYDTPNIHMCTIRDFEVLCRDMNARILKQLPLASTGRYPVNSLKRKLSSLLPPMAIANLVAPMAVFVLSKQD</sequence>
<dbReference type="EMBL" id="LVJN01000020">
    <property type="protein sequence ID" value="OSM02064.1"/>
    <property type="molecule type" value="Genomic_DNA"/>
</dbReference>
<dbReference type="PANTHER" id="PTHR43861:SF3">
    <property type="entry name" value="PUTATIVE (AFU_ORTHOLOGUE AFUA_2G14390)-RELATED"/>
    <property type="match status" value="1"/>
</dbReference>
<comment type="caution">
    <text evidence="3">The sequence shown here is derived from an EMBL/GenBank/DDBJ whole genome shotgun (WGS) entry which is preliminary data.</text>
</comment>
<dbReference type="AlphaFoldDB" id="A0A1Y2K4J9"/>
<keyword evidence="1" id="KW-0808">Transferase</keyword>